<proteinExistence type="inferred from homology"/>
<dbReference type="AlphaFoldDB" id="A0A9E7K9V4"/>
<sequence length="127" mass="13972">MGQVMLFFFGVSMWLLGCRWITHSAEAQVIGVNYGLIGDDLPSPDKVIALYASRSITRLRLFNPNATVLEAIRGSAIEVILGTYNEELQRLGTDASYAADWVQTNVAPYASSVRFRYINAGNEVIPG</sequence>
<dbReference type="InterPro" id="IPR017853">
    <property type="entry name" value="GH"/>
</dbReference>
<name>A0A9E7K9V4_9LILI</name>
<dbReference type="InterPro" id="IPR044965">
    <property type="entry name" value="Glyco_hydro_17_plant"/>
</dbReference>
<gene>
    <name evidence="6" type="ORF">MUK42_03824</name>
</gene>
<evidence type="ECO:0000256" key="3">
    <source>
        <dbReference type="ARBA" id="ARBA00023295"/>
    </source>
</evidence>
<comment type="similarity">
    <text evidence="1 4">Belongs to the glycosyl hydrolase 17 family.</text>
</comment>
<keyword evidence="3" id="KW-0326">Glycosidase</keyword>
<dbReference type="SUPFAM" id="SSF51445">
    <property type="entry name" value="(Trans)glycosidases"/>
    <property type="match status" value="1"/>
</dbReference>
<keyword evidence="7" id="KW-1185">Reference proteome</keyword>
<organism evidence="6 7">
    <name type="scientific">Musa troglodytarum</name>
    <name type="common">fe'i banana</name>
    <dbReference type="NCBI Taxonomy" id="320322"/>
    <lineage>
        <taxon>Eukaryota</taxon>
        <taxon>Viridiplantae</taxon>
        <taxon>Streptophyta</taxon>
        <taxon>Embryophyta</taxon>
        <taxon>Tracheophyta</taxon>
        <taxon>Spermatophyta</taxon>
        <taxon>Magnoliopsida</taxon>
        <taxon>Liliopsida</taxon>
        <taxon>Zingiberales</taxon>
        <taxon>Musaceae</taxon>
        <taxon>Musa</taxon>
    </lineage>
</organism>
<dbReference type="InterPro" id="IPR000490">
    <property type="entry name" value="Glyco_hydro_17"/>
</dbReference>
<dbReference type="GO" id="GO:0004553">
    <property type="term" value="F:hydrolase activity, hydrolyzing O-glycosyl compounds"/>
    <property type="evidence" value="ECO:0007669"/>
    <property type="project" value="InterPro"/>
</dbReference>
<feature type="chain" id="PRO_5039109987" evidence="5">
    <location>
        <begin position="28"/>
        <end position="127"/>
    </location>
</feature>
<evidence type="ECO:0000256" key="1">
    <source>
        <dbReference type="ARBA" id="ARBA00008773"/>
    </source>
</evidence>
<dbReference type="OrthoDB" id="783239at2759"/>
<evidence type="ECO:0000256" key="5">
    <source>
        <dbReference type="SAM" id="SignalP"/>
    </source>
</evidence>
<dbReference type="Proteomes" id="UP001055439">
    <property type="component" value="Chromosome 6"/>
</dbReference>
<evidence type="ECO:0000256" key="4">
    <source>
        <dbReference type="RuleBase" id="RU004335"/>
    </source>
</evidence>
<feature type="non-terminal residue" evidence="6">
    <location>
        <position position="127"/>
    </location>
</feature>
<dbReference type="PANTHER" id="PTHR32227">
    <property type="entry name" value="GLUCAN ENDO-1,3-BETA-GLUCOSIDASE BG1-RELATED-RELATED"/>
    <property type="match status" value="1"/>
</dbReference>
<reference evidence="6" key="1">
    <citation type="submission" date="2022-05" db="EMBL/GenBank/DDBJ databases">
        <title>The Musa troglodytarum L. genome provides insights into the mechanism of non-climacteric behaviour and enrichment of carotenoids.</title>
        <authorList>
            <person name="Wang J."/>
        </authorList>
    </citation>
    <scope>NUCLEOTIDE SEQUENCE</scope>
    <source>
        <tissue evidence="6">Leaf</tissue>
    </source>
</reference>
<dbReference type="EMBL" id="CP097508">
    <property type="protein sequence ID" value="URE12128.1"/>
    <property type="molecule type" value="Genomic_DNA"/>
</dbReference>
<dbReference type="Pfam" id="PF00332">
    <property type="entry name" value="Glyco_hydro_17"/>
    <property type="match status" value="1"/>
</dbReference>
<evidence type="ECO:0000313" key="7">
    <source>
        <dbReference type="Proteomes" id="UP001055439"/>
    </source>
</evidence>
<evidence type="ECO:0000256" key="2">
    <source>
        <dbReference type="ARBA" id="ARBA00022801"/>
    </source>
</evidence>
<keyword evidence="5" id="KW-0732">Signal</keyword>
<feature type="signal peptide" evidence="5">
    <location>
        <begin position="1"/>
        <end position="27"/>
    </location>
</feature>
<protein>
    <submittedName>
        <fullName evidence="6">Glycosyl hydrolases family 17</fullName>
    </submittedName>
</protein>
<dbReference type="Gene3D" id="3.20.20.80">
    <property type="entry name" value="Glycosidases"/>
    <property type="match status" value="1"/>
</dbReference>
<evidence type="ECO:0000313" key="6">
    <source>
        <dbReference type="EMBL" id="URE12128.1"/>
    </source>
</evidence>
<dbReference type="GO" id="GO:0005975">
    <property type="term" value="P:carbohydrate metabolic process"/>
    <property type="evidence" value="ECO:0007669"/>
    <property type="project" value="InterPro"/>
</dbReference>
<accession>A0A9E7K9V4</accession>
<keyword evidence="2 6" id="KW-0378">Hydrolase</keyword>